<dbReference type="SUPFAM" id="SSF46785">
    <property type="entry name" value="Winged helix' DNA-binding domain"/>
    <property type="match status" value="1"/>
</dbReference>
<keyword evidence="2" id="KW-0238">DNA-binding</keyword>
<evidence type="ECO:0000259" key="5">
    <source>
        <dbReference type="PROSITE" id="PS50987"/>
    </source>
</evidence>
<dbReference type="GO" id="GO:0003677">
    <property type="term" value="F:DNA binding"/>
    <property type="evidence" value="ECO:0007669"/>
    <property type="project" value="UniProtKB-KW"/>
</dbReference>
<dbReference type="GO" id="GO:0046686">
    <property type="term" value="P:response to cadmium ion"/>
    <property type="evidence" value="ECO:0007669"/>
    <property type="project" value="UniProtKB-KW"/>
</dbReference>
<reference evidence="6 7" key="1">
    <citation type="submission" date="2019-03" db="EMBL/GenBank/DDBJ databases">
        <title>Genomic Encyclopedia of Type Strains, Phase IV (KMG-IV): sequencing the most valuable type-strain genomes for metagenomic binning, comparative biology and taxonomic classification.</title>
        <authorList>
            <person name="Goeker M."/>
        </authorList>
    </citation>
    <scope>NUCLEOTIDE SEQUENCE [LARGE SCALE GENOMIC DNA]</scope>
    <source>
        <strain evidence="6 7">DSM 29481</strain>
    </source>
</reference>
<dbReference type="Pfam" id="PF01022">
    <property type="entry name" value="HTH_5"/>
    <property type="match status" value="1"/>
</dbReference>
<dbReference type="PROSITE" id="PS50987">
    <property type="entry name" value="HTH_ARSR_2"/>
    <property type="match status" value="1"/>
</dbReference>
<accession>A0A4R3TGS3</accession>
<dbReference type="EMBL" id="SMBP01000006">
    <property type="protein sequence ID" value="TCU60576.1"/>
    <property type="molecule type" value="Genomic_DNA"/>
</dbReference>
<gene>
    <name evidence="6" type="ORF">EDD61_10685</name>
</gene>
<dbReference type="AlphaFoldDB" id="A0A4R3TGS3"/>
<dbReference type="InterPro" id="IPR036390">
    <property type="entry name" value="WH_DNA-bd_sf"/>
</dbReference>
<dbReference type="InterPro" id="IPR051011">
    <property type="entry name" value="Metal_resp_trans_reg"/>
</dbReference>
<dbReference type="GO" id="GO:0003700">
    <property type="term" value="F:DNA-binding transcription factor activity"/>
    <property type="evidence" value="ECO:0007669"/>
    <property type="project" value="InterPro"/>
</dbReference>
<organism evidence="6 7">
    <name type="scientific">Longicatena caecimuris</name>
    <dbReference type="NCBI Taxonomy" id="1796635"/>
    <lineage>
        <taxon>Bacteria</taxon>
        <taxon>Bacillati</taxon>
        <taxon>Bacillota</taxon>
        <taxon>Erysipelotrichia</taxon>
        <taxon>Erysipelotrichales</taxon>
        <taxon>Erysipelotrichaceae</taxon>
        <taxon>Longicatena</taxon>
    </lineage>
</organism>
<dbReference type="RefSeq" id="WP_008978771.1">
    <property type="nucleotide sequence ID" value="NZ_DBGDHU010000001.1"/>
</dbReference>
<dbReference type="NCBIfam" id="NF033788">
    <property type="entry name" value="HTH_metalloreg"/>
    <property type="match status" value="1"/>
</dbReference>
<dbReference type="InterPro" id="IPR036388">
    <property type="entry name" value="WH-like_DNA-bd_sf"/>
</dbReference>
<dbReference type="PRINTS" id="PR00778">
    <property type="entry name" value="HTHARSR"/>
</dbReference>
<comment type="caution">
    <text evidence="6">The sequence shown here is derived from an EMBL/GenBank/DDBJ whole genome shotgun (WGS) entry which is preliminary data.</text>
</comment>
<dbReference type="InterPro" id="IPR001845">
    <property type="entry name" value="HTH_ArsR_DNA-bd_dom"/>
</dbReference>
<keyword evidence="7" id="KW-1185">Reference proteome</keyword>
<dbReference type="SMART" id="SM00418">
    <property type="entry name" value="HTH_ARSR"/>
    <property type="match status" value="1"/>
</dbReference>
<evidence type="ECO:0000313" key="6">
    <source>
        <dbReference type="EMBL" id="TCU60576.1"/>
    </source>
</evidence>
<evidence type="ECO:0000256" key="1">
    <source>
        <dbReference type="ARBA" id="ARBA00023015"/>
    </source>
</evidence>
<evidence type="ECO:0000256" key="4">
    <source>
        <dbReference type="ARBA" id="ARBA00043263"/>
    </source>
</evidence>
<evidence type="ECO:0000256" key="3">
    <source>
        <dbReference type="ARBA" id="ARBA00023163"/>
    </source>
</evidence>
<keyword evidence="1" id="KW-0805">Transcription regulation</keyword>
<protein>
    <submittedName>
        <fullName evidence="6">ArsR family transcriptional regulator</fullName>
    </submittedName>
</protein>
<dbReference type="PANTHER" id="PTHR43132:SF6">
    <property type="entry name" value="HTH-TYPE TRANSCRIPTIONAL REPRESSOR CZRA"/>
    <property type="match status" value="1"/>
</dbReference>
<keyword evidence="3" id="KW-0804">Transcription</keyword>
<dbReference type="CDD" id="cd00090">
    <property type="entry name" value="HTH_ARSR"/>
    <property type="match status" value="1"/>
</dbReference>
<dbReference type="Gene3D" id="1.10.10.10">
    <property type="entry name" value="Winged helix-like DNA-binding domain superfamily/Winged helix DNA-binding domain"/>
    <property type="match status" value="1"/>
</dbReference>
<dbReference type="Proteomes" id="UP000295773">
    <property type="component" value="Unassembled WGS sequence"/>
</dbReference>
<evidence type="ECO:0000256" key="2">
    <source>
        <dbReference type="ARBA" id="ARBA00023125"/>
    </source>
</evidence>
<proteinExistence type="predicted"/>
<keyword evidence="4" id="KW-0105">Cadmium resistance</keyword>
<dbReference type="InterPro" id="IPR011991">
    <property type="entry name" value="ArsR-like_HTH"/>
</dbReference>
<dbReference type="PROSITE" id="PS00846">
    <property type="entry name" value="HTH_ARSR_1"/>
    <property type="match status" value="1"/>
</dbReference>
<dbReference type="PANTHER" id="PTHR43132">
    <property type="entry name" value="ARSENICAL RESISTANCE OPERON REPRESSOR ARSR-RELATED"/>
    <property type="match status" value="1"/>
</dbReference>
<feature type="domain" description="HTH arsR-type" evidence="5">
    <location>
        <begin position="26"/>
        <end position="119"/>
    </location>
</feature>
<sequence length="119" mass="13718">MAKEKLECEERQIHEDVIARIKADMLSVETGNELSALFKMFADPTRLKILGMLFKEELCVCDIAFLLDMTHSAVSHQLSVLRQNRLIKYRRSGKNVFYSLDDAHIQQIYDAGLAHILEH</sequence>
<evidence type="ECO:0000313" key="7">
    <source>
        <dbReference type="Proteomes" id="UP000295773"/>
    </source>
</evidence>
<dbReference type="InterPro" id="IPR018334">
    <property type="entry name" value="ArsR_HTH"/>
</dbReference>
<name>A0A4R3TGS3_9FIRM</name>